<gene>
    <name evidence="2" type="ORF">GCM10010246_81110</name>
</gene>
<keyword evidence="1" id="KW-1133">Transmembrane helix</keyword>
<name>A0ABN3HAC6_9ACTN</name>
<protein>
    <submittedName>
        <fullName evidence="2">ABC transporter permease</fullName>
    </submittedName>
</protein>
<proteinExistence type="predicted"/>
<comment type="caution">
    <text evidence="2">The sequence shown here is derived from an EMBL/GenBank/DDBJ whole genome shotgun (WGS) entry which is preliminary data.</text>
</comment>
<keyword evidence="1" id="KW-0472">Membrane</keyword>
<evidence type="ECO:0000256" key="1">
    <source>
        <dbReference type="SAM" id="Phobius"/>
    </source>
</evidence>
<keyword evidence="3" id="KW-1185">Reference proteome</keyword>
<evidence type="ECO:0000313" key="2">
    <source>
        <dbReference type="EMBL" id="GAA2374064.1"/>
    </source>
</evidence>
<feature type="transmembrane region" description="Helical" evidence="1">
    <location>
        <begin position="86"/>
        <end position="108"/>
    </location>
</feature>
<reference evidence="2 3" key="1">
    <citation type="journal article" date="2019" name="Int. J. Syst. Evol. Microbiol.">
        <title>The Global Catalogue of Microorganisms (GCM) 10K type strain sequencing project: providing services to taxonomists for standard genome sequencing and annotation.</title>
        <authorList>
            <consortium name="The Broad Institute Genomics Platform"/>
            <consortium name="The Broad Institute Genome Sequencing Center for Infectious Disease"/>
            <person name="Wu L."/>
            <person name="Ma J."/>
        </authorList>
    </citation>
    <scope>NUCLEOTIDE SEQUENCE [LARGE SCALE GENOMIC DNA]</scope>
    <source>
        <strain evidence="2 3">JCM 4316</strain>
    </source>
</reference>
<dbReference type="Pfam" id="PF12730">
    <property type="entry name" value="ABC2_membrane_4"/>
    <property type="match status" value="1"/>
</dbReference>
<dbReference type="RefSeq" id="WP_346179250.1">
    <property type="nucleotide sequence ID" value="NZ_BAAASD010000069.1"/>
</dbReference>
<dbReference type="EMBL" id="BAAASD010000069">
    <property type="protein sequence ID" value="GAA2374064.1"/>
    <property type="molecule type" value="Genomic_DNA"/>
</dbReference>
<organism evidence="2 3">
    <name type="scientific">Streptomyces cuspidosporus</name>
    <dbReference type="NCBI Taxonomy" id="66882"/>
    <lineage>
        <taxon>Bacteria</taxon>
        <taxon>Bacillati</taxon>
        <taxon>Actinomycetota</taxon>
        <taxon>Actinomycetes</taxon>
        <taxon>Kitasatosporales</taxon>
        <taxon>Streptomycetaceae</taxon>
        <taxon>Streptomyces</taxon>
    </lineage>
</organism>
<evidence type="ECO:0000313" key="3">
    <source>
        <dbReference type="Proteomes" id="UP001500253"/>
    </source>
</evidence>
<keyword evidence="1" id="KW-0812">Transmembrane</keyword>
<sequence length="278" mass="29175">MTMTAAYPRATEPRPRFSDLVAAEWIKLRSLRSTWLGYGATALAVIGFNVGTAYDTYHYWSEEDAGDRADFVRDGIPLQEAFTGNAATVMVLALGALGAMAVLGEYASGTIRTTFAAVPARRSVMAAKAVVVTAVTAVFGAFVAGVSFAATQAILDRRGLGVSLGDPGALRVVVASALLAPLCALVGLALGTVLRQTAATMVASVVVLLVLPVALTDGRHWSAVASHSTLYQAWTRLVSVAYHPLHHPWTIAGAWTVYGVWAVAAAVIAVAAVHRRDQ</sequence>
<dbReference type="Proteomes" id="UP001500253">
    <property type="component" value="Unassembled WGS sequence"/>
</dbReference>
<feature type="transmembrane region" description="Helical" evidence="1">
    <location>
        <begin position="169"/>
        <end position="190"/>
    </location>
</feature>
<feature type="transmembrane region" description="Helical" evidence="1">
    <location>
        <begin position="197"/>
        <end position="215"/>
    </location>
</feature>
<dbReference type="PANTHER" id="PTHR37305">
    <property type="entry name" value="INTEGRAL MEMBRANE PROTEIN-RELATED"/>
    <property type="match status" value="1"/>
</dbReference>
<feature type="transmembrane region" description="Helical" evidence="1">
    <location>
        <begin position="129"/>
        <end position="149"/>
    </location>
</feature>
<dbReference type="PANTHER" id="PTHR37305:SF1">
    <property type="entry name" value="MEMBRANE PROTEIN"/>
    <property type="match status" value="1"/>
</dbReference>
<feature type="transmembrane region" description="Helical" evidence="1">
    <location>
        <begin position="252"/>
        <end position="273"/>
    </location>
</feature>
<feature type="transmembrane region" description="Helical" evidence="1">
    <location>
        <begin position="35"/>
        <end position="54"/>
    </location>
</feature>
<accession>A0ABN3HAC6</accession>